<feature type="region of interest" description="Disordered" evidence="1">
    <location>
        <begin position="1"/>
        <end position="25"/>
    </location>
</feature>
<accession>A0A392VS82</accession>
<name>A0A392VS82_9FABA</name>
<keyword evidence="3" id="KW-1185">Reference proteome</keyword>
<evidence type="ECO:0000313" key="3">
    <source>
        <dbReference type="Proteomes" id="UP000265520"/>
    </source>
</evidence>
<proteinExistence type="predicted"/>
<comment type="caution">
    <text evidence="2">The sequence shown here is derived from an EMBL/GenBank/DDBJ whole genome shotgun (WGS) entry which is preliminary data.</text>
</comment>
<feature type="non-terminal residue" evidence="2">
    <location>
        <position position="25"/>
    </location>
</feature>
<evidence type="ECO:0000256" key="1">
    <source>
        <dbReference type="SAM" id="MobiDB-lite"/>
    </source>
</evidence>
<reference evidence="2 3" key="1">
    <citation type="journal article" date="2018" name="Front. Plant Sci.">
        <title>Red Clover (Trifolium pratense) and Zigzag Clover (T. medium) - A Picture of Genomic Similarities and Differences.</title>
        <authorList>
            <person name="Dluhosova J."/>
            <person name="Istvanek J."/>
            <person name="Nedelnik J."/>
            <person name="Repkova J."/>
        </authorList>
    </citation>
    <scope>NUCLEOTIDE SEQUENCE [LARGE SCALE GENOMIC DNA]</scope>
    <source>
        <strain evidence="3">cv. 10/8</strain>
        <tissue evidence="2">Leaf</tissue>
    </source>
</reference>
<dbReference type="AlphaFoldDB" id="A0A392VS82"/>
<evidence type="ECO:0000313" key="2">
    <source>
        <dbReference type="EMBL" id="MCI89555.1"/>
    </source>
</evidence>
<sequence>MEEAQSHQSHPDFPAGKSANLDPEI</sequence>
<protein>
    <submittedName>
        <fullName evidence="2">Uncharacterized protein</fullName>
    </submittedName>
</protein>
<dbReference type="EMBL" id="LXQA011222507">
    <property type="protein sequence ID" value="MCI89555.1"/>
    <property type="molecule type" value="Genomic_DNA"/>
</dbReference>
<organism evidence="2 3">
    <name type="scientific">Trifolium medium</name>
    <dbReference type="NCBI Taxonomy" id="97028"/>
    <lineage>
        <taxon>Eukaryota</taxon>
        <taxon>Viridiplantae</taxon>
        <taxon>Streptophyta</taxon>
        <taxon>Embryophyta</taxon>
        <taxon>Tracheophyta</taxon>
        <taxon>Spermatophyta</taxon>
        <taxon>Magnoliopsida</taxon>
        <taxon>eudicotyledons</taxon>
        <taxon>Gunneridae</taxon>
        <taxon>Pentapetalae</taxon>
        <taxon>rosids</taxon>
        <taxon>fabids</taxon>
        <taxon>Fabales</taxon>
        <taxon>Fabaceae</taxon>
        <taxon>Papilionoideae</taxon>
        <taxon>50 kb inversion clade</taxon>
        <taxon>NPAAA clade</taxon>
        <taxon>Hologalegina</taxon>
        <taxon>IRL clade</taxon>
        <taxon>Trifolieae</taxon>
        <taxon>Trifolium</taxon>
    </lineage>
</organism>
<dbReference type="Proteomes" id="UP000265520">
    <property type="component" value="Unassembled WGS sequence"/>
</dbReference>